<dbReference type="SUPFAM" id="SSF56214">
    <property type="entry name" value="4'-phosphopantetheinyl transferase"/>
    <property type="match status" value="1"/>
</dbReference>
<keyword evidence="8" id="KW-0963">Cytoplasm</keyword>
<dbReference type="EC" id="2.7.8.7" evidence="8"/>
<protein>
    <recommendedName>
        <fullName evidence="8">Holo-[acyl-carrier-protein] synthase</fullName>
        <shortName evidence="8">Holo-ACP synthase</shortName>
        <ecNumber evidence="8">2.7.8.7</ecNumber>
    </recommendedName>
    <alternativeName>
        <fullName evidence="8">4'-phosphopantetheinyl transferase AcpS</fullName>
    </alternativeName>
</protein>
<evidence type="ECO:0000256" key="7">
    <source>
        <dbReference type="ARBA" id="ARBA00023160"/>
    </source>
</evidence>
<dbReference type="NCBIfam" id="TIGR00516">
    <property type="entry name" value="acpS"/>
    <property type="match status" value="1"/>
</dbReference>
<dbReference type="GO" id="GO:0000287">
    <property type="term" value="F:magnesium ion binding"/>
    <property type="evidence" value="ECO:0007669"/>
    <property type="project" value="UniProtKB-UniRule"/>
</dbReference>
<feature type="binding site" evidence="8">
    <location>
        <position position="51"/>
    </location>
    <ligand>
        <name>Mg(2+)</name>
        <dbReference type="ChEBI" id="CHEBI:18420"/>
    </ligand>
</feature>
<keyword evidence="3 8" id="KW-0479">Metal-binding</keyword>
<evidence type="ECO:0000256" key="8">
    <source>
        <dbReference type="HAMAP-Rule" id="MF_00101"/>
    </source>
</evidence>
<dbReference type="GO" id="GO:0008897">
    <property type="term" value="F:holo-[acyl-carrier-protein] synthase activity"/>
    <property type="evidence" value="ECO:0007669"/>
    <property type="project" value="UniProtKB-UniRule"/>
</dbReference>
<dbReference type="GO" id="GO:0006633">
    <property type="term" value="P:fatty acid biosynthetic process"/>
    <property type="evidence" value="ECO:0007669"/>
    <property type="project" value="UniProtKB-UniRule"/>
</dbReference>
<comment type="cofactor">
    <cofactor evidence="8">
        <name>Mg(2+)</name>
        <dbReference type="ChEBI" id="CHEBI:18420"/>
    </cofactor>
</comment>
<dbReference type="HAMAP" id="MF_00101">
    <property type="entry name" value="AcpS"/>
    <property type="match status" value="1"/>
</dbReference>
<evidence type="ECO:0000256" key="2">
    <source>
        <dbReference type="ARBA" id="ARBA00022679"/>
    </source>
</evidence>
<dbReference type="InterPro" id="IPR004568">
    <property type="entry name" value="Ppantetheine-prot_Trfase_dom"/>
</dbReference>
<reference evidence="10" key="1">
    <citation type="submission" date="2020-07" db="EMBL/GenBank/DDBJ databases">
        <title>Huge and variable diversity of episymbiotic CPR bacteria and DPANN archaea in groundwater ecosystems.</title>
        <authorList>
            <person name="He C.Y."/>
            <person name="Keren R."/>
            <person name="Whittaker M."/>
            <person name="Farag I.F."/>
            <person name="Doudna J."/>
            <person name="Cate J.H.D."/>
            <person name="Banfield J.F."/>
        </authorList>
    </citation>
    <scope>NUCLEOTIDE SEQUENCE</scope>
    <source>
        <strain evidence="10">NC_groundwater_17_Pr7_B-0.1um_64_12</strain>
    </source>
</reference>
<keyword evidence="6 8" id="KW-0443">Lipid metabolism</keyword>
<dbReference type="AlphaFoldDB" id="A0A931M0K8"/>
<dbReference type="GO" id="GO:0005737">
    <property type="term" value="C:cytoplasm"/>
    <property type="evidence" value="ECO:0007669"/>
    <property type="project" value="UniProtKB-SubCell"/>
</dbReference>
<dbReference type="Pfam" id="PF01648">
    <property type="entry name" value="ACPS"/>
    <property type="match status" value="1"/>
</dbReference>
<evidence type="ECO:0000256" key="4">
    <source>
        <dbReference type="ARBA" id="ARBA00022832"/>
    </source>
</evidence>
<dbReference type="Gene3D" id="3.90.470.20">
    <property type="entry name" value="4'-phosphopantetheinyl transferase domain"/>
    <property type="match status" value="1"/>
</dbReference>
<keyword evidence="1 8" id="KW-0444">Lipid biosynthesis</keyword>
<evidence type="ECO:0000313" key="10">
    <source>
        <dbReference type="EMBL" id="MBI1756716.1"/>
    </source>
</evidence>
<comment type="similarity">
    <text evidence="8">Belongs to the P-Pant transferase superfamily. AcpS family.</text>
</comment>
<name>A0A931M0K8_FIMGI</name>
<keyword evidence="2 8" id="KW-0808">Transferase</keyword>
<keyword evidence="7 8" id="KW-0275">Fatty acid biosynthesis</keyword>
<feature type="domain" description="4'-phosphopantetheinyl transferase" evidence="9">
    <location>
        <begin position="4"/>
        <end position="107"/>
    </location>
</feature>
<evidence type="ECO:0000256" key="3">
    <source>
        <dbReference type="ARBA" id="ARBA00022723"/>
    </source>
</evidence>
<gene>
    <name evidence="8 10" type="primary">acpS</name>
    <name evidence="10" type="ORF">HYR64_06370</name>
</gene>
<sequence length="113" mass="12282">MIVGVGLDVVSVERIARAMRNPRFVRRVLTEAERRVCRTPECVAGRWAAKEAIAKALRFAMSWQDVEILPGPAGAPTARIEHPGFDQSSCRVHLSITHERGHAAAVAVVESGA</sequence>
<comment type="catalytic activity">
    <reaction evidence="8">
        <text>apo-[ACP] + CoA = holo-[ACP] + adenosine 3',5'-bisphosphate + H(+)</text>
        <dbReference type="Rhea" id="RHEA:12068"/>
        <dbReference type="Rhea" id="RHEA-COMP:9685"/>
        <dbReference type="Rhea" id="RHEA-COMP:9690"/>
        <dbReference type="ChEBI" id="CHEBI:15378"/>
        <dbReference type="ChEBI" id="CHEBI:29999"/>
        <dbReference type="ChEBI" id="CHEBI:57287"/>
        <dbReference type="ChEBI" id="CHEBI:58343"/>
        <dbReference type="ChEBI" id="CHEBI:64479"/>
        <dbReference type="EC" id="2.7.8.7"/>
    </reaction>
</comment>
<keyword evidence="5 8" id="KW-0460">Magnesium</keyword>
<dbReference type="Proteomes" id="UP000727962">
    <property type="component" value="Unassembled WGS sequence"/>
</dbReference>
<evidence type="ECO:0000259" key="9">
    <source>
        <dbReference type="Pfam" id="PF01648"/>
    </source>
</evidence>
<keyword evidence="4 8" id="KW-0276">Fatty acid metabolism</keyword>
<dbReference type="InterPro" id="IPR037143">
    <property type="entry name" value="4-PPantetheinyl_Trfase_dom_sf"/>
</dbReference>
<accession>A0A931M0K8</accession>
<dbReference type="InterPro" id="IPR008278">
    <property type="entry name" value="4-PPantetheinyl_Trfase_dom"/>
</dbReference>
<feature type="binding site" evidence="8">
    <location>
        <position position="8"/>
    </location>
    <ligand>
        <name>Mg(2+)</name>
        <dbReference type="ChEBI" id="CHEBI:18420"/>
    </ligand>
</feature>
<evidence type="ECO:0000256" key="5">
    <source>
        <dbReference type="ARBA" id="ARBA00022842"/>
    </source>
</evidence>
<evidence type="ECO:0000313" key="11">
    <source>
        <dbReference type="Proteomes" id="UP000727962"/>
    </source>
</evidence>
<dbReference type="EMBL" id="JACOSL010000039">
    <property type="protein sequence ID" value="MBI1756716.1"/>
    <property type="molecule type" value="Genomic_DNA"/>
</dbReference>
<comment type="function">
    <text evidence="8">Transfers the 4'-phosphopantetheine moiety from coenzyme A to a Ser of acyl-carrier-protein.</text>
</comment>
<comment type="caution">
    <text evidence="10">The sequence shown here is derived from an EMBL/GenBank/DDBJ whole genome shotgun (WGS) entry which is preliminary data.</text>
</comment>
<organism evidence="10 11">
    <name type="scientific">Fimbriimonas ginsengisoli</name>
    <dbReference type="NCBI Taxonomy" id="1005039"/>
    <lineage>
        <taxon>Bacteria</taxon>
        <taxon>Bacillati</taxon>
        <taxon>Armatimonadota</taxon>
        <taxon>Fimbriimonadia</taxon>
        <taxon>Fimbriimonadales</taxon>
        <taxon>Fimbriimonadaceae</taxon>
        <taxon>Fimbriimonas</taxon>
    </lineage>
</organism>
<proteinExistence type="inferred from homology"/>
<dbReference type="InterPro" id="IPR002582">
    <property type="entry name" value="ACPS"/>
</dbReference>
<comment type="subcellular location">
    <subcellularLocation>
        <location evidence="8">Cytoplasm</location>
    </subcellularLocation>
</comment>
<evidence type="ECO:0000256" key="1">
    <source>
        <dbReference type="ARBA" id="ARBA00022516"/>
    </source>
</evidence>
<evidence type="ECO:0000256" key="6">
    <source>
        <dbReference type="ARBA" id="ARBA00023098"/>
    </source>
</evidence>
<dbReference type="NCBIfam" id="TIGR00556">
    <property type="entry name" value="pantethn_trn"/>
    <property type="match status" value="1"/>
</dbReference>